<dbReference type="Pfam" id="PF00769">
    <property type="entry name" value="ERM_C"/>
    <property type="match status" value="1"/>
</dbReference>
<protein>
    <submittedName>
        <fullName evidence="7">Mt-merlin</fullName>
    </submittedName>
</protein>
<dbReference type="InterPro" id="IPR008954">
    <property type="entry name" value="Moesin_tail_sf"/>
</dbReference>
<feature type="coiled-coil region" evidence="4">
    <location>
        <begin position="353"/>
        <end position="492"/>
    </location>
</feature>
<dbReference type="InterPro" id="IPR041789">
    <property type="entry name" value="ERM_FERM_C"/>
</dbReference>
<evidence type="ECO:0000313" key="7">
    <source>
        <dbReference type="EMBL" id="BAF49216.1"/>
    </source>
</evidence>
<dbReference type="EMBL" id="AB297459">
    <property type="protein sequence ID" value="BAF49216.1"/>
    <property type="molecule type" value="mRNA"/>
</dbReference>
<dbReference type="InterPro" id="IPR035963">
    <property type="entry name" value="FERM_2"/>
</dbReference>
<dbReference type="CDD" id="cd17097">
    <property type="entry name" value="FERM_F1_ERM_like"/>
    <property type="match status" value="1"/>
</dbReference>
<dbReference type="Gene3D" id="6.10.360.10">
    <property type="match status" value="1"/>
</dbReference>
<dbReference type="GO" id="GO:0003779">
    <property type="term" value="F:actin binding"/>
    <property type="evidence" value="ECO:0007669"/>
    <property type="project" value="InterPro"/>
</dbReference>
<dbReference type="InterPro" id="IPR000798">
    <property type="entry name" value="Ez/rad/moesin-like"/>
</dbReference>
<dbReference type="PROSITE" id="PS00661">
    <property type="entry name" value="FERM_2"/>
    <property type="match status" value="1"/>
</dbReference>
<dbReference type="CDD" id="cd14473">
    <property type="entry name" value="FERM_B-lobe"/>
    <property type="match status" value="1"/>
</dbReference>
<evidence type="ECO:0000256" key="3">
    <source>
        <dbReference type="ARBA" id="ARBA00023136"/>
    </source>
</evidence>
<dbReference type="Gene3D" id="3.10.20.90">
    <property type="entry name" value="Phosphatidylinositol 3-kinase Catalytic Subunit, Chain A, domain 1"/>
    <property type="match status" value="1"/>
</dbReference>
<organism evidence="7">
    <name type="scientific">Molgula tectiformis</name>
    <name type="common">Ascidian</name>
    <dbReference type="NCBI Taxonomy" id="30286"/>
    <lineage>
        <taxon>Eukaryota</taxon>
        <taxon>Metazoa</taxon>
        <taxon>Chordata</taxon>
        <taxon>Tunicata</taxon>
        <taxon>Ascidiacea</taxon>
        <taxon>Stolidobranchia</taxon>
        <taxon>Molgulidae</taxon>
        <taxon>Molgula</taxon>
    </lineage>
</organism>
<dbReference type="InterPro" id="IPR018980">
    <property type="entry name" value="FERM_PH-like_C"/>
</dbReference>
<evidence type="ECO:0000256" key="1">
    <source>
        <dbReference type="ARBA" id="ARBA00004202"/>
    </source>
</evidence>
<dbReference type="InterPro" id="IPR019747">
    <property type="entry name" value="FERM_CS"/>
</dbReference>
<evidence type="ECO:0000256" key="5">
    <source>
        <dbReference type="SAM" id="MobiDB-lite"/>
    </source>
</evidence>
<dbReference type="InterPro" id="IPR011174">
    <property type="entry name" value="ERM"/>
</dbReference>
<dbReference type="Gene3D" id="1.20.5.450">
    <property type="match status" value="1"/>
</dbReference>
<name>A4F2N5_MOLTE</name>
<dbReference type="InterPro" id="IPR011993">
    <property type="entry name" value="PH-like_dom_sf"/>
</dbReference>
<dbReference type="CDD" id="cd13194">
    <property type="entry name" value="FERM_C_ERM"/>
    <property type="match status" value="1"/>
</dbReference>
<feature type="domain" description="FERM" evidence="6">
    <location>
        <begin position="11"/>
        <end position="325"/>
    </location>
</feature>
<dbReference type="AlphaFoldDB" id="A4F2N5"/>
<evidence type="ECO:0000256" key="2">
    <source>
        <dbReference type="ARBA" id="ARBA00022475"/>
    </source>
</evidence>
<keyword evidence="3" id="KW-0472">Membrane</keyword>
<evidence type="ECO:0000256" key="4">
    <source>
        <dbReference type="SAM" id="Coils"/>
    </source>
</evidence>
<dbReference type="PANTHER" id="PTHR23281">
    <property type="entry name" value="MERLIN/MOESIN/EZRIN/RADIXIN"/>
    <property type="match status" value="1"/>
</dbReference>
<keyword evidence="2" id="KW-1003">Cell membrane</keyword>
<dbReference type="PROSITE" id="PS50057">
    <property type="entry name" value="FERM_3"/>
    <property type="match status" value="1"/>
</dbReference>
<dbReference type="SUPFAM" id="SSF54236">
    <property type="entry name" value="Ubiquitin-like"/>
    <property type="match status" value="1"/>
</dbReference>
<dbReference type="InterPro" id="IPR046810">
    <property type="entry name" value="ERM_helical"/>
</dbReference>
<accession>A4F2N5</accession>
<dbReference type="InterPro" id="IPR018979">
    <property type="entry name" value="FERM_N"/>
</dbReference>
<dbReference type="InterPro" id="IPR019749">
    <property type="entry name" value="Band_41_domain"/>
</dbReference>
<dbReference type="Gene3D" id="1.20.80.10">
    <property type="match status" value="1"/>
</dbReference>
<dbReference type="Gene3D" id="2.30.29.30">
    <property type="entry name" value="Pleckstrin-homology domain (PH domain)/Phosphotyrosine-binding domain (PTB)"/>
    <property type="match status" value="1"/>
</dbReference>
<keyword evidence="4" id="KW-0175">Coiled coil</keyword>
<evidence type="ECO:0000259" key="6">
    <source>
        <dbReference type="PROSITE" id="PS50057"/>
    </source>
</evidence>
<dbReference type="InterPro" id="IPR011259">
    <property type="entry name" value="ERM_C_dom"/>
</dbReference>
<dbReference type="Pfam" id="PF20492">
    <property type="entry name" value="ERM_helical"/>
    <property type="match status" value="1"/>
</dbReference>
<feature type="region of interest" description="Disordered" evidence="5">
    <location>
        <begin position="555"/>
        <end position="597"/>
    </location>
</feature>
<dbReference type="Pfam" id="PF09379">
    <property type="entry name" value="FERM_N"/>
    <property type="match status" value="1"/>
</dbReference>
<dbReference type="InterPro" id="IPR029071">
    <property type="entry name" value="Ubiquitin-like_domsf"/>
</dbReference>
<comment type="subcellular location">
    <subcellularLocation>
        <location evidence="1">Cell membrane</location>
        <topology evidence="1">Peripheral membrane protein</topology>
    </subcellularLocation>
</comment>
<dbReference type="InterPro" id="IPR000299">
    <property type="entry name" value="FERM_domain"/>
</dbReference>
<feature type="coiled-coil region" evidence="4">
    <location>
        <begin position="610"/>
        <end position="651"/>
    </location>
</feature>
<dbReference type="Pfam" id="PF09380">
    <property type="entry name" value="FERM_C"/>
    <property type="match status" value="1"/>
</dbReference>
<dbReference type="Pfam" id="PF00373">
    <property type="entry name" value="FERM_M"/>
    <property type="match status" value="1"/>
</dbReference>
<reference evidence="7" key="1">
    <citation type="journal article" date="2007" name="Dev. Biol.">
        <title>Analysis of large scale expression sequenced tags (ESTs) from the anural ascidian, Molgula tectiformis.</title>
        <authorList>
            <person name="Gyoja F."/>
            <person name="Satou Y."/>
            <person name="Shin-i T."/>
            <person name="Kohara Y."/>
            <person name="Swalla B.J."/>
            <person name="Satoh N."/>
        </authorList>
    </citation>
    <scope>NUCLEOTIDE SEQUENCE</scope>
</reference>
<dbReference type="SUPFAM" id="SSF50729">
    <property type="entry name" value="PH domain-like"/>
    <property type="match status" value="1"/>
</dbReference>
<dbReference type="SMART" id="SM01196">
    <property type="entry name" value="FERM_C"/>
    <property type="match status" value="1"/>
</dbReference>
<sequence>MTLFRKRNKTINVCISTFDADLEFVVKSTAKGRAIFDLVCQTIGLRETWYFGLSYQGSHRQAWVKPNRQLIKHDISRTNEQYQLQFLAKFYPETVADELIQEITRHLFFLQIQDSILLEDLYCPPENAILLASYALQAKYGDYDIDSITHETYCSTDYLPKRVKDQFQMSEQMWGDKINEWYAQHRGLTRDEAELEYLKIALDLEMFGVSLFKIKNNKGSELCLGINAVSVNVYEPDNQLLPIVSFQWSELADMSFSDNKFVIKQSSLPTIRSGTLRRGATMSESSENSELQQNKDFVFFTDEPGVNKIILDLCRGNHDLFMKRRKVDSMEIQQMKTQAKEEKARKLAEKHRLVRDKEQYEQIEMEREELKQRVKELQEESRMAMEALNRSEETAKLLAEKAQIAEEETVLLKKKANHAEQEMQRIKAEFAKTQEANIQLQQNLQNYDQVTKQLAEDSKTNAAEAEKLRKELKRAMQAKNEAKEKLTNASMVNSNNTSTDMSYGHYIPDTPGMASTPLSNAMGESVMVTGASVSPLQIQPLAPGVPIVSHKHIGSNGSKASNGSIGGANNGGIGQNGRPGNVGMHKVGSNGGLQTIGGDYDDSNGDFARVSEMQHLSQEIEKERMEYQAKSKHIEQQLAMLKTEIEGLKVDEKMTPLDHMYTENSLKGAVKYQSLNQAKESTPEQRLQLYNKL</sequence>
<dbReference type="GO" id="GO:0005886">
    <property type="term" value="C:plasma membrane"/>
    <property type="evidence" value="ECO:0007669"/>
    <property type="project" value="UniProtKB-SubCell"/>
</dbReference>
<feature type="compositionally biased region" description="Gly residues" evidence="5">
    <location>
        <begin position="564"/>
        <end position="577"/>
    </location>
</feature>
<dbReference type="InterPro" id="IPR014352">
    <property type="entry name" value="FERM/acyl-CoA-bd_prot_sf"/>
</dbReference>
<dbReference type="PRINTS" id="PR00661">
    <property type="entry name" value="ERMFAMILY"/>
</dbReference>
<dbReference type="SMART" id="SM00295">
    <property type="entry name" value="B41"/>
    <property type="match status" value="1"/>
</dbReference>
<dbReference type="SUPFAM" id="SSF48678">
    <property type="entry name" value="Moesin tail domain"/>
    <property type="match status" value="1"/>
</dbReference>
<proteinExistence type="evidence at transcript level"/>
<dbReference type="PRINTS" id="PR00935">
    <property type="entry name" value="BAND41"/>
</dbReference>
<dbReference type="SUPFAM" id="SSF47031">
    <property type="entry name" value="Second domain of FERM"/>
    <property type="match status" value="1"/>
</dbReference>
<dbReference type="InterPro" id="IPR019748">
    <property type="entry name" value="FERM_central"/>
</dbReference>
<gene>
    <name evidence="7" type="primary">merlin</name>
</gene>